<proteinExistence type="predicted"/>
<gene>
    <name evidence="1" type="ORF">LEP1GSC035_4399</name>
</gene>
<dbReference type="EMBL" id="AHMH02000124">
    <property type="protein sequence ID" value="EMM99285.1"/>
    <property type="molecule type" value="Genomic_DNA"/>
</dbReference>
<comment type="caution">
    <text evidence="1">The sequence shown here is derived from an EMBL/GenBank/DDBJ whole genome shotgun (WGS) entry which is preliminary data.</text>
</comment>
<name>A0ABN0IY82_9LEPT</name>
<reference evidence="1 2" key="1">
    <citation type="submission" date="2013-01" db="EMBL/GenBank/DDBJ databases">
        <authorList>
            <person name="Harkins D.M."/>
            <person name="Durkin A.S."/>
            <person name="Brinkac L.M."/>
            <person name="Haft D.H."/>
            <person name="Selengut J.D."/>
            <person name="Sanka R."/>
            <person name="DePew J."/>
            <person name="Purushe J."/>
            <person name="Whelen A.C."/>
            <person name="Vinetz J.M."/>
            <person name="Sutton G.G."/>
            <person name="Nierman W.C."/>
            <person name="Fouts D.E."/>
        </authorList>
    </citation>
    <scope>NUCLEOTIDE SEQUENCE [LARGE SCALE GENOMIC DNA]</scope>
    <source>
        <strain evidence="1 2">2007001578</strain>
    </source>
</reference>
<sequence>MGALTSSRYYRSIFEIAGTITKSEFYSLTLNLWELLQVRVLEHKNKKLAMKTSFLIRFF</sequence>
<organism evidence="1 2">
    <name type="scientific">Leptospira noguchii str. 2007001578</name>
    <dbReference type="NCBI Taxonomy" id="1049974"/>
    <lineage>
        <taxon>Bacteria</taxon>
        <taxon>Pseudomonadati</taxon>
        <taxon>Spirochaetota</taxon>
        <taxon>Spirochaetia</taxon>
        <taxon>Leptospirales</taxon>
        <taxon>Leptospiraceae</taxon>
        <taxon>Leptospira</taxon>
    </lineage>
</organism>
<protein>
    <submittedName>
        <fullName evidence="1">Uncharacterized protein</fullName>
    </submittedName>
</protein>
<accession>A0ABN0IY82</accession>
<evidence type="ECO:0000313" key="1">
    <source>
        <dbReference type="EMBL" id="EMM99285.1"/>
    </source>
</evidence>
<keyword evidence="2" id="KW-1185">Reference proteome</keyword>
<evidence type="ECO:0000313" key="2">
    <source>
        <dbReference type="Proteomes" id="UP000012099"/>
    </source>
</evidence>
<dbReference type="Proteomes" id="UP000012099">
    <property type="component" value="Unassembled WGS sequence"/>
</dbReference>